<evidence type="ECO:0000313" key="1">
    <source>
        <dbReference type="EMBL" id="MDT7520728.1"/>
    </source>
</evidence>
<proteinExistence type="predicted"/>
<dbReference type="Proteomes" id="UP001321700">
    <property type="component" value="Unassembled WGS sequence"/>
</dbReference>
<reference evidence="1 2" key="1">
    <citation type="submission" date="2023-08" db="EMBL/GenBank/DDBJ databases">
        <title>Rhodoferax potami sp. nov. and Rhodoferax mekongensis sp. nov., isolated from the Mekong River in Thailand.</title>
        <authorList>
            <person name="Kitikhun S."/>
            <person name="Charoenyingcharoen P."/>
            <person name="Siriarchawattana P."/>
            <person name="Likhitrattanapisal S."/>
            <person name="Nilsakha T."/>
            <person name="Chanpet A."/>
            <person name="Rattanawaree P."/>
            <person name="Ingsriswang S."/>
        </authorList>
    </citation>
    <scope>NUCLEOTIDE SEQUENCE [LARGE SCALE GENOMIC DNA]</scope>
    <source>
        <strain evidence="1 2">TBRC 17660</strain>
    </source>
</reference>
<organism evidence="1 2">
    <name type="scientific">Rhodoferax potami</name>
    <dbReference type="NCBI Taxonomy" id="3068338"/>
    <lineage>
        <taxon>Bacteria</taxon>
        <taxon>Pseudomonadati</taxon>
        <taxon>Pseudomonadota</taxon>
        <taxon>Betaproteobacteria</taxon>
        <taxon>Burkholderiales</taxon>
        <taxon>Comamonadaceae</taxon>
        <taxon>Rhodoferax</taxon>
    </lineage>
</organism>
<dbReference type="EMBL" id="JAVBIK010000003">
    <property type="protein sequence ID" value="MDT7520728.1"/>
    <property type="molecule type" value="Genomic_DNA"/>
</dbReference>
<evidence type="ECO:0000313" key="2">
    <source>
        <dbReference type="Proteomes" id="UP001321700"/>
    </source>
</evidence>
<keyword evidence="2" id="KW-1185">Reference proteome</keyword>
<protein>
    <submittedName>
        <fullName evidence="1">Uncharacterized protein</fullName>
    </submittedName>
</protein>
<dbReference type="RefSeq" id="WP_313876392.1">
    <property type="nucleotide sequence ID" value="NZ_JAVBIK010000003.1"/>
</dbReference>
<sequence>MSVAAALNSIGTVRNIGLKNELLVIELAKSFIEDLEFLQAELLGKMDKDRKQTDVLKERLKVMQNAARSIKDPNSDSAEYKTIITFDDSIVPPFPDMEKIAESEYSIDADPKLGGPSYFDLKKAGGTVWRVKAGSNNLTGKQVFTYLDQQAESIKSAITALNSITSQDNLTLQSLRSKIESTTQFLSTLLKNSYDVGASVLRNFPG</sequence>
<name>A0ABU3KTB5_9BURK</name>
<accession>A0ABU3KTB5</accession>
<gene>
    <name evidence="1" type="ORF">RAE19_18980</name>
</gene>
<comment type="caution">
    <text evidence="1">The sequence shown here is derived from an EMBL/GenBank/DDBJ whole genome shotgun (WGS) entry which is preliminary data.</text>
</comment>